<feature type="compositionally biased region" description="Pro residues" evidence="1">
    <location>
        <begin position="328"/>
        <end position="352"/>
    </location>
</feature>
<dbReference type="Pfam" id="PF17863">
    <property type="entry name" value="AAA_lid_2"/>
    <property type="match status" value="1"/>
</dbReference>
<evidence type="ECO:0000259" key="2">
    <source>
        <dbReference type="Pfam" id="PF07726"/>
    </source>
</evidence>
<name>A0ABN3GYG9_9ACTN</name>
<evidence type="ECO:0000313" key="5">
    <source>
        <dbReference type="Proteomes" id="UP001500253"/>
    </source>
</evidence>
<dbReference type="PANTHER" id="PTHR42759">
    <property type="entry name" value="MOXR FAMILY PROTEIN"/>
    <property type="match status" value="1"/>
</dbReference>
<evidence type="ECO:0000259" key="3">
    <source>
        <dbReference type="Pfam" id="PF17863"/>
    </source>
</evidence>
<dbReference type="InterPro" id="IPR027417">
    <property type="entry name" value="P-loop_NTPase"/>
</dbReference>
<comment type="caution">
    <text evidence="4">The sequence shown here is derived from an EMBL/GenBank/DDBJ whole genome shotgun (WGS) entry which is preliminary data.</text>
</comment>
<keyword evidence="5" id="KW-1185">Reference proteome</keyword>
<evidence type="ECO:0000256" key="1">
    <source>
        <dbReference type="SAM" id="MobiDB-lite"/>
    </source>
</evidence>
<dbReference type="Gene3D" id="1.10.8.80">
    <property type="entry name" value="Magnesium chelatase subunit I, C-Terminal domain"/>
    <property type="match status" value="1"/>
</dbReference>
<organism evidence="4 5">
    <name type="scientific">Streptomyces cuspidosporus</name>
    <dbReference type="NCBI Taxonomy" id="66882"/>
    <lineage>
        <taxon>Bacteria</taxon>
        <taxon>Bacillati</taxon>
        <taxon>Actinomycetota</taxon>
        <taxon>Actinomycetes</taxon>
        <taxon>Kitasatosporales</taxon>
        <taxon>Streptomycetaceae</taxon>
        <taxon>Streptomyces</taxon>
    </lineage>
</organism>
<dbReference type="CDD" id="cd00009">
    <property type="entry name" value="AAA"/>
    <property type="match status" value="1"/>
</dbReference>
<feature type="compositionally biased region" description="Low complexity" evidence="1">
    <location>
        <begin position="353"/>
        <end position="366"/>
    </location>
</feature>
<dbReference type="PANTHER" id="PTHR42759:SF5">
    <property type="entry name" value="METHANOL DEHYDROGENASE REGULATOR"/>
    <property type="match status" value="1"/>
</dbReference>
<sequence length="406" mass="43010">MTTYDERASLSDLTTTAERVRRSVEGVIEGKPEVVRLSLTVLLAEGHLLLEDVPGVGKTMLAKALAKSIDCSVRRIQFTPDLLPSDITGVSVYDQQQKDFEFKPGAIFSQIVIGDEINRASPKTQSALLESMEERQVTIDGQTYELPTPFMVVATQNPIEMEGTYPLPEAQRDRFMARVSIGYPSPQAELQMLDIHGGVSPLDDLRPVAHAHEIAKLIEAVREVHVAEAVRRYAVDLVSATRNHPDLRLGASPRATLHLLRAAKAAAALAGRDFALPDDVQSLAVAVLAHRLLPTAQAQLNRRTAEQVVADILQRTPVPSATPRGAGPVPPGAAPMPPAGAPMPPVAGPMPPGVGQVPPGVGQVPPGAGPMPPVAGQVPPGAGPMPPAPPAPPVEYGRQPPGARKL</sequence>
<proteinExistence type="predicted"/>
<dbReference type="InterPro" id="IPR050764">
    <property type="entry name" value="CbbQ/NirQ/NorQ/GpvN"/>
</dbReference>
<feature type="domain" description="ChlI/MoxR AAA lid" evidence="3">
    <location>
        <begin position="240"/>
        <end position="312"/>
    </location>
</feature>
<reference evidence="4 5" key="1">
    <citation type="journal article" date="2019" name="Int. J. Syst. Evol. Microbiol.">
        <title>The Global Catalogue of Microorganisms (GCM) 10K type strain sequencing project: providing services to taxonomists for standard genome sequencing and annotation.</title>
        <authorList>
            <consortium name="The Broad Institute Genomics Platform"/>
            <consortium name="The Broad Institute Genome Sequencing Center for Infectious Disease"/>
            <person name="Wu L."/>
            <person name="Ma J."/>
        </authorList>
    </citation>
    <scope>NUCLEOTIDE SEQUENCE [LARGE SCALE GENOMIC DNA]</scope>
    <source>
        <strain evidence="4 5">JCM 4316</strain>
    </source>
</reference>
<accession>A0ABN3GYG9</accession>
<dbReference type="Pfam" id="PF07726">
    <property type="entry name" value="AAA_3"/>
    <property type="match status" value="1"/>
</dbReference>
<gene>
    <name evidence="4" type="ORF">GCM10010246_64060</name>
</gene>
<feature type="compositionally biased region" description="Pro residues" evidence="1">
    <location>
        <begin position="381"/>
        <end position="393"/>
    </location>
</feature>
<feature type="region of interest" description="Disordered" evidence="1">
    <location>
        <begin position="316"/>
        <end position="406"/>
    </location>
</feature>
<dbReference type="SUPFAM" id="SSF52540">
    <property type="entry name" value="P-loop containing nucleoside triphosphate hydrolases"/>
    <property type="match status" value="1"/>
</dbReference>
<dbReference type="InterPro" id="IPR011703">
    <property type="entry name" value="ATPase_AAA-3"/>
</dbReference>
<dbReference type="InterPro" id="IPR041628">
    <property type="entry name" value="ChlI/MoxR_AAA_lid"/>
</dbReference>
<evidence type="ECO:0000313" key="4">
    <source>
        <dbReference type="EMBL" id="GAA2363665.1"/>
    </source>
</evidence>
<dbReference type="Gene3D" id="3.40.50.300">
    <property type="entry name" value="P-loop containing nucleotide triphosphate hydrolases"/>
    <property type="match status" value="1"/>
</dbReference>
<feature type="domain" description="ATPase AAA-3" evidence="2">
    <location>
        <begin position="47"/>
        <end position="176"/>
    </location>
</feature>
<protein>
    <submittedName>
        <fullName evidence="4">MoxR family ATPase</fullName>
    </submittedName>
</protein>
<dbReference type="EMBL" id="BAAASD010000037">
    <property type="protein sequence ID" value="GAA2363665.1"/>
    <property type="molecule type" value="Genomic_DNA"/>
</dbReference>
<dbReference type="RefSeq" id="WP_346177833.1">
    <property type="nucleotide sequence ID" value="NZ_BAAASD010000037.1"/>
</dbReference>
<dbReference type="Proteomes" id="UP001500253">
    <property type="component" value="Unassembled WGS sequence"/>
</dbReference>